<dbReference type="AlphaFoldDB" id="A0A8T3YLB0"/>
<dbReference type="Proteomes" id="UP000732298">
    <property type="component" value="Unassembled WGS sequence"/>
</dbReference>
<protein>
    <submittedName>
        <fullName evidence="2">Uncharacterized protein</fullName>
    </submittedName>
</protein>
<keyword evidence="1" id="KW-0812">Transmembrane</keyword>
<sequence>MEYREYRWEVSKGKDNIVNAVSVLASAMLPGLGRAVKGRFREGTIKFAIFLLTVISIMLVVGLVLAPLWWYVTMKEAYKLEIVD</sequence>
<proteinExistence type="predicted"/>
<gene>
    <name evidence="2" type="ORF">HY544_01135</name>
</gene>
<organism evidence="2 3">
    <name type="scientific">Candidatus Iainarchaeum sp</name>
    <dbReference type="NCBI Taxonomy" id="3101447"/>
    <lineage>
        <taxon>Archaea</taxon>
        <taxon>Candidatus Iainarchaeota</taxon>
        <taxon>Candidatus Iainarchaeia</taxon>
        <taxon>Candidatus Iainarchaeales</taxon>
        <taxon>Candidatus Iainarchaeaceae</taxon>
        <taxon>Candidatus Iainarchaeum</taxon>
    </lineage>
</organism>
<keyword evidence="1" id="KW-1133">Transmembrane helix</keyword>
<reference evidence="2" key="1">
    <citation type="submission" date="2020-07" db="EMBL/GenBank/DDBJ databases">
        <title>Huge and variable diversity of episymbiotic CPR bacteria and DPANN archaea in groundwater ecosystems.</title>
        <authorList>
            <person name="He C.Y."/>
            <person name="Keren R."/>
            <person name="Whittaker M."/>
            <person name="Farag I.F."/>
            <person name="Doudna J."/>
            <person name="Cate J.H.D."/>
            <person name="Banfield J.F."/>
        </authorList>
    </citation>
    <scope>NUCLEOTIDE SEQUENCE</scope>
    <source>
        <strain evidence="2">NC_groundwater_1296_Ag_S-0.2um_52_80</strain>
    </source>
</reference>
<evidence type="ECO:0000313" key="3">
    <source>
        <dbReference type="Proteomes" id="UP000732298"/>
    </source>
</evidence>
<feature type="transmembrane region" description="Helical" evidence="1">
    <location>
        <begin position="48"/>
        <end position="72"/>
    </location>
</feature>
<comment type="caution">
    <text evidence="2">The sequence shown here is derived from an EMBL/GenBank/DDBJ whole genome shotgun (WGS) entry which is preliminary data.</text>
</comment>
<accession>A0A8T3YLB0</accession>
<name>A0A8T3YLB0_9ARCH</name>
<keyword evidence="1" id="KW-0472">Membrane</keyword>
<evidence type="ECO:0000256" key="1">
    <source>
        <dbReference type="SAM" id="Phobius"/>
    </source>
</evidence>
<evidence type="ECO:0000313" key="2">
    <source>
        <dbReference type="EMBL" id="MBI4210096.1"/>
    </source>
</evidence>
<dbReference type="EMBL" id="JACQPB010000015">
    <property type="protein sequence ID" value="MBI4210096.1"/>
    <property type="molecule type" value="Genomic_DNA"/>
</dbReference>